<proteinExistence type="predicted"/>
<dbReference type="GO" id="GO:0005634">
    <property type="term" value="C:nucleus"/>
    <property type="evidence" value="ECO:0007669"/>
    <property type="project" value="UniProtKB-SubCell"/>
</dbReference>
<keyword evidence="5" id="KW-1185">Reference proteome</keyword>
<dbReference type="PANTHER" id="PTHR12363">
    <property type="entry name" value="TRANSPORTIN 3 AND IMPORTIN 13"/>
    <property type="match status" value="1"/>
</dbReference>
<reference evidence="4 5" key="1">
    <citation type="journal article" date="2024" name="Nat. Commun.">
        <title>Phylogenomics reveals the evolutionary origins of lichenization in chlorophyte algae.</title>
        <authorList>
            <person name="Puginier C."/>
            <person name="Libourel C."/>
            <person name="Otte J."/>
            <person name="Skaloud P."/>
            <person name="Haon M."/>
            <person name="Grisel S."/>
            <person name="Petersen M."/>
            <person name="Berrin J.G."/>
            <person name="Delaux P.M."/>
            <person name="Dal Grande F."/>
            <person name="Keller J."/>
        </authorList>
    </citation>
    <scope>NUCLEOTIDE SEQUENCE [LARGE SCALE GENOMIC DNA]</scope>
    <source>
        <strain evidence="4 5">SAG 2036</strain>
    </source>
</reference>
<dbReference type="Gene3D" id="1.25.10.10">
    <property type="entry name" value="Leucine-rich Repeat Variant"/>
    <property type="match status" value="1"/>
</dbReference>
<dbReference type="InterPro" id="IPR011989">
    <property type="entry name" value="ARM-like"/>
</dbReference>
<dbReference type="GO" id="GO:0005737">
    <property type="term" value="C:cytoplasm"/>
    <property type="evidence" value="ECO:0007669"/>
    <property type="project" value="TreeGrafter"/>
</dbReference>
<evidence type="ECO:0000256" key="3">
    <source>
        <dbReference type="ARBA" id="ARBA00023242"/>
    </source>
</evidence>
<evidence type="ECO:0000256" key="2">
    <source>
        <dbReference type="ARBA" id="ARBA00022448"/>
    </source>
</evidence>
<dbReference type="InterPro" id="IPR051345">
    <property type="entry name" value="Importin_beta-like_NTR"/>
</dbReference>
<name>A0AAW1P310_9CHLO</name>
<dbReference type="AlphaFoldDB" id="A0AAW1P310"/>
<sequence>MASSAMQNCTSIVLTDQVLPALVQSAAAGVLVQHRDACSSVHSFVKRLYDADILARVSQEEAARWQGTVPRVTPVIMRRLVAGMVAFLPYSIADSIPDIIMAILKVAGQSGLAMLTQCIMTLPLQAASAAEQQKVLDTAREAVANNMEGPQAAHLDHALQDLADLCRRNPRALEAAERALVPEVFALPGSGLLPGTGMLEITVNQAVPTS</sequence>
<evidence type="ECO:0000313" key="5">
    <source>
        <dbReference type="Proteomes" id="UP001465755"/>
    </source>
</evidence>
<comment type="subcellular location">
    <subcellularLocation>
        <location evidence="1">Nucleus</location>
    </subcellularLocation>
</comment>
<protein>
    <submittedName>
        <fullName evidence="4">Uncharacterized protein</fullName>
    </submittedName>
</protein>
<comment type="caution">
    <text evidence="4">The sequence shown here is derived from an EMBL/GenBank/DDBJ whole genome shotgun (WGS) entry which is preliminary data.</text>
</comment>
<dbReference type="Proteomes" id="UP001465755">
    <property type="component" value="Unassembled WGS sequence"/>
</dbReference>
<dbReference type="GO" id="GO:0006606">
    <property type="term" value="P:protein import into nucleus"/>
    <property type="evidence" value="ECO:0007669"/>
    <property type="project" value="TreeGrafter"/>
</dbReference>
<keyword evidence="3" id="KW-0539">Nucleus</keyword>
<gene>
    <name evidence="4" type="ORF">WJX73_001732</name>
</gene>
<dbReference type="EMBL" id="JALJOQ010000052">
    <property type="protein sequence ID" value="KAK9804126.1"/>
    <property type="molecule type" value="Genomic_DNA"/>
</dbReference>
<dbReference type="PANTHER" id="PTHR12363:SF33">
    <property type="entry name" value="IMPORTIN-13"/>
    <property type="match status" value="1"/>
</dbReference>
<organism evidence="4 5">
    <name type="scientific">Symbiochloris irregularis</name>
    <dbReference type="NCBI Taxonomy" id="706552"/>
    <lineage>
        <taxon>Eukaryota</taxon>
        <taxon>Viridiplantae</taxon>
        <taxon>Chlorophyta</taxon>
        <taxon>core chlorophytes</taxon>
        <taxon>Trebouxiophyceae</taxon>
        <taxon>Trebouxiales</taxon>
        <taxon>Trebouxiaceae</taxon>
        <taxon>Symbiochloris</taxon>
    </lineage>
</organism>
<keyword evidence="2" id="KW-0813">Transport</keyword>
<accession>A0AAW1P310</accession>
<evidence type="ECO:0000313" key="4">
    <source>
        <dbReference type="EMBL" id="KAK9804126.1"/>
    </source>
</evidence>
<evidence type="ECO:0000256" key="1">
    <source>
        <dbReference type="ARBA" id="ARBA00004123"/>
    </source>
</evidence>